<proteinExistence type="predicted"/>
<name>A0A4Z2GTX1_9TELE</name>
<accession>A0A4Z2GTX1</accession>
<comment type="caution">
    <text evidence="1">The sequence shown here is derived from an EMBL/GenBank/DDBJ whole genome shotgun (WGS) entry which is preliminary data.</text>
</comment>
<organism evidence="1 2">
    <name type="scientific">Liparis tanakae</name>
    <name type="common">Tanaka's snailfish</name>
    <dbReference type="NCBI Taxonomy" id="230148"/>
    <lineage>
        <taxon>Eukaryota</taxon>
        <taxon>Metazoa</taxon>
        <taxon>Chordata</taxon>
        <taxon>Craniata</taxon>
        <taxon>Vertebrata</taxon>
        <taxon>Euteleostomi</taxon>
        <taxon>Actinopterygii</taxon>
        <taxon>Neopterygii</taxon>
        <taxon>Teleostei</taxon>
        <taxon>Neoteleostei</taxon>
        <taxon>Acanthomorphata</taxon>
        <taxon>Eupercaria</taxon>
        <taxon>Perciformes</taxon>
        <taxon>Cottioidei</taxon>
        <taxon>Cottales</taxon>
        <taxon>Liparidae</taxon>
        <taxon>Liparis</taxon>
    </lineage>
</organism>
<reference evidence="1 2" key="1">
    <citation type="submission" date="2019-03" db="EMBL/GenBank/DDBJ databases">
        <title>First draft genome of Liparis tanakae, snailfish: a comprehensive survey of snailfish specific genes.</title>
        <authorList>
            <person name="Kim W."/>
            <person name="Song I."/>
            <person name="Jeong J.-H."/>
            <person name="Kim D."/>
            <person name="Kim S."/>
            <person name="Ryu S."/>
            <person name="Song J.Y."/>
            <person name="Lee S.K."/>
        </authorList>
    </citation>
    <scope>NUCLEOTIDE SEQUENCE [LARGE SCALE GENOMIC DNA]</scope>
    <source>
        <tissue evidence="1">Muscle</tissue>
    </source>
</reference>
<sequence length="85" mass="9041">MEAAQLPCGVVRLRNIFQGHVTSGFKAGIFKETSGAPNPFVRPSIFPSSAAERGAGGGAIRAPDPSCRRRFPRLVSPVNAPLEEH</sequence>
<evidence type="ECO:0000313" key="2">
    <source>
        <dbReference type="Proteomes" id="UP000314294"/>
    </source>
</evidence>
<dbReference type="EMBL" id="SRLO01000434">
    <property type="protein sequence ID" value="TNN56193.1"/>
    <property type="molecule type" value="Genomic_DNA"/>
</dbReference>
<gene>
    <name evidence="1" type="ORF">EYF80_033569</name>
</gene>
<keyword evidence="2" id="KW-1185">Reference proteome</keyword>
<protein>
    <submittedName>
        <fullName evidence="1">Uncharacterized protein</fullName>
    </submittedName>
</protein>
<evidence type="ECO:0000313" key="1">
    <source>
        <dbReference type="EMBL" id="TNN56193.1"/>
    </source>
</evidence>
<dbReference type="AlphaFoldDB" id="A0A4Z2GTX1"/>
<dbReference type="Proteomes" id="UP000314294">
    <property type="component" value="Unassembled WGS sequence"/>
</dbReference>